<feature type="domain" description="Fucosyltransferase N-terminal" evidence="14">
    <location>
        <begin position="97"/>
        <end position="210"/>
    </location>
</feature>
<reference evidence="15" key="1">
    <citation type="journal article" date="2011" name="PLoS ONE">
        <title>A deep insight into the sialotranscriptome of the gulf coast tick, Amblyomma maculatum.</title>
        <authorList>
            <person name="Karim S."/>
            <person name="Singh P."/>
            <person name="Ribeiro J.M."/>
        </authorList>
    </citation>
    <scope>NUCLEOTIDE SEQUENCE</scope>
    <source>
        <tissue evidence="15">Salivary gland</tissue>
    </source>
</reference>
<keyword evidence="10 12" id="KW-0472">Membrane</keyword>
<feature type="non-terminal residue" evidence="15">
    <location>
        <position position="1"/>
    </location>
</feature>
<sequence>GRRTTLLADFSRSGPAGACRSMEALGERLQAAREMVTDSWNSFLVRCSRLRQNRARYFIRCLLLSTPFAVSALLYLMWDNWFPYVNDALQLTNPRPQRVLIWWAHTVPWTLAKIMGDRDLTTSPCPATQPRICSVSKKRDYINASDAVVLSAESVTLKDLPPFRNQIQAWVFFAVGPPKWPPSKDLLQAAAMCNWTMAYREDADIVVPYKTWSPVTGKLNASKLTSLTRPKKNKTKSAVWMISECENRQLQYTNVSLLAASRWSGTERFIGTIVKELNVTLISDCGRRLCESRDKCLSLLEDEYYFVIVMESSPCFEHPAQLIYDSFHYDIIPVVFGVGDFQHPLPP</sequence>
<dbReference type="InterPro" id="IPR055270">
    <property type="entry name" value="Glyco_tran_10_C"/>
</dbReference>
<dbReference type="EMBL" id="JO842079">
    <property type="protein sequence ID" value="AEO33696.1"/>
    <property type="molecule type" value="mRNA"/>
</dbReference>
<comment type="pathway">
    <text evidence="2">Protein modification; protein glycosylation.</text>
</comment>
<evidence type="ECO:0000256" key="3">
    <source>
        <dbReference type="ARBA" id="ARBA00008919"/>
    </source>
</evidence>
<dbReference type="SUPFAM" id="SSF53756">
    <property type="entry name" value="UDP-Glycosyltransferase/glycogen phosphorylase"/>
    <property type="match status" value="1"/>
</dbReference>
<accession>G3MJM8</accession>
<dbReference type="GO" id="GO:0032580">
    <property type="term" value="C:Golgi cisterna membrane"/>
    <property type="evidence" value="ECO:0007669"/>
    <property type="project" value="UniProtKB-SubCell"/>
</dbReference>
<evidence type="ECO:0000256" key="2">
    <source>
        <dbReference type="ARBA" id="ARBA00004922"/>
    </source>
</evidence>
<dbReference type="UniPathway" id="UPA00378"/>
<keyword evidence="6 12" id="KW-0812">Transmembrane</keyword>
<keyword evidence="9 12" id="KW-0333">Golgi apparatus</keyword>
<name>G3MJM8_AMBMU</name>
<dbReference type="AlphaFoldDB" id="G3MJM8"/>
<evidence type="ECO:0000256" key="12">
    <source>
        <dbReference type="RuleBase" id="RU003832"/>
    </source>
</evidence>
<keyword evidence="5 12" id="KW-0808">Transferase</keyword>
<keyword evidence="7" id="KW-0735">Signal-anchor</keyword>
<dbReference type="InterPro" id="IPR001503">
    <property type="entry name" value="Glyco_trans_10"/>
</dbReference>
<comment type="subcellular location">
    <subcellularLocation>
        <location evidence="1 12">Golgi apparatus</location>
        <location evidence="1 12">Golgi stack membrane</location>
        <topology evidence="1 12">Single-pass type II membrane protein</topology>
    </subcellularLocation>
</comment>
<keyword evidence="8 12" id="KW-1133">Transmembrane helix</keyword>
<dbReference type="InterPro" id="IPR038577">
    <property type="entry name" value="GT10-like_C_sf"/>
</dbReference>
<dbReference type="PANTHER" id="PTHR48438:SF1">
    <property type="entry name" value="ALPHA-(1,3)-FUCOSYLTRANSFERASE C-RELATED"/>
    <property type="match status" value="1"/>
</dbReference>
<evidence type="ECO:0000256" key="7">
    <source>
        <dbReference type="ARBA" id="ARBA00022968"/>
    </source>
</evidence>
<keyword evidence="11" id="KW-0325">Glycoprotein</keyword>
<dbReference type="EC" id="2.4.1.-" evidence="12"/>
<evidence type="ECO:0000256" key="11">
    <source>
        <dbReference type="ARBA" id="ARBA00023180"/>
    </source>
</evidence>
<feature type="non-terminal residue" evidence="15">
    <location>
        <position position="347"/>
    </location>
</feature>
<keyword evidence="4 12" id="KW-0328">Glycosyltransferase</keyword>
<evidence type="ECO:0000256" key="8">
    <source>
        <dbReference type="ARBA" id="ARBA00022989"/>
    </source>
</evidence>
<dbReference type="Pfam" id="PF17039">
    <property type="entry name" value="Glyco_tran_10_N"/>
    <property type="match status" value="1"/>
</dbReference>
<evidence type="ECO:0000256" key="9">
    <source>
        <dbReference type="ARBA" id="ARBA00023034"/>
    </source>
</evidence>
<dbReference type="GO" id="GO:0008417">
    <property type="term" value="F:fucosyltransferase activity"/>
    <property type="evidence" value="ECO:0007669"/>
    <property type="project" value="InterPro"/>
</dbReference>
<evidence type="ECO:0000256" key="1">
    <source>
        <dbReference type="ARBA" id="ARBA00004447"/>
    </source>
</evidence>
<organism evidence="15">
    <name type="scientific">Amblyomma maculatum</name>
    <name type="common">Gulf Coast tick</name>
    <dbReference type="NCBI Taxonomy" id="34609"/>
    <lineage>
        <taxon>Eukaryota</taxon>
        <taxon>Metazoa</taxon>
        <taxon>Ecdysozoa</taxon>
        <taxon>Arthropoda</taxon>
        <taxon>Chelicerata</taxon>
        <taxon>Arachnida</taxon>
        <taxon>Acari</taxon>
        <taxon>Parasitiformes</taxon>
        <taxon>Ixodida</taxon>
        <taxon>Ixodoidea</taxon>
        <taxon>Ixodidae</taxon>
        <taxon>Amblyomminae</taxon>
        <taxon>Amblyomma</taxon>
    </lineage>
</organism>
<evidence type="ECO:0000259" key="13">
    <source>
        <dbReference type="Pfam" id="PF00852"/>
    </source>
</evidence>
<dbReference type="Pfam" id="PF00852">
    <property type="entry name" value="Glyco_transf_10"/>
    <property type="match status" value="1"/>
</dbReference>
<dbReference type="InterPro" id="IPR031481">
    <property type="entry name" value="Glyco_tran_10_N"/>
</dbReference>
<evidence type="ECO:0000259" key="14">
    <source>
        <dbReference type="Pfam" id="PF17039"/>
    </source>
</evidence>
<feature type="transmembrane region" description="Helical" evidence="12">
    <location>
        <begin position="57"/>
        <end position="78"/>
    </location>
</feature>
<protein>
    <recommendedName>
        <fullName evidence="12">Fucosyltransferase</fullName>
        <ecNumber evidence="12">2.4.1.-</ecNumber>
    </recommendedName>
</protein>
<evidence type="ECO:0000256" key="10">
    <source>
        <dbReference type="ARBA" id="ARBA00023136"/>
    </source>
</evidence>
<evidence type="ECO:0000256" key="6">
    <source>
        <dbReference type="ARBA" id="ARBA00022692"/>
    </source>
</evidence>
<dbReference type="Gene3D" id="3.40.50.11660">
    <property type="entry name" value="Glycosyl transferase family 10, C-terminal domain"/>
    <property type="match status" value="1"/>
</dbReference>
<evidence type="ECO:0000313" key="15">
    <source>
        <dbReference type="EMBL" id="AEO33696.1"/>
    </source>
</evidence>
<evidence type="ECO:0000256" key="4">
    <source>
        <dbReference type="ARBA" id="ARBA00022676"/>
    </source>
</evidence>
<feature type="domain" description="Fucosyltransferase C-terminal" evidence="13">
    <location>
        <begin position="232"/>
        <end position="340"/>
    </location>
</feature>
<proteinExistence type="evidence at transcript level"/>
<evidence type="ECO:0000256" key="5">
    <source>
        <dbReference type="ARBA" id="ARBA00022679"/>
    </source>
</evidence>
<comment type="similarity">
    <text evidence="3 12">Belongs to the glycosyltransferase 10 family.</text>
</comment>
<dbReference type="PANTHER" id="PTHR48438">
    <property type="entry name" value="ALPHA-(1,3)-FUCOSYLTRANSFERASE C-RELATED"/>
    <property type="match status" value="1"/>
</dbReference>